<dbReference type="AlphaFoldDB" id="A2C8S2"/>
<dbReference type="BioCyc" id="PMAR59922:G1G80-1000-MONOMER"/>
<sequence length="92" mass="10867">MACCSINCHELFGWLSCWKGKEPSWNRFGLRYVEDIATRTSPSYSDIGVDRAGNQWHNVKTDFSYRLPNEERRWWHSQVMPFGKGYPAYTSR</sequence>
<reference evidence="1 2" key="1">
    <citation type="journal article" date="2007" name="PLoS Genet.">
        <title>Patterns and implications of gene gain and loss in the evolution of Prochlorococcus.</title>
        <authorList>
            <person name="Kettler G.C."/>
            <person name="Martiny A.C."/>
            <person name="Huang K."/>
            <person name="Zucker J."/>
            <person name="Coleman M.L."/>
            <person name="Rodrigue S."/>
            <person name="Chen F."/>
            <person name="Lapidus A."/>
            <person name="Ferriera S."/>
            <person name="Johnson J."/>
            <person name="Steglich C."/>
            <person name="Church G.M."/>
            <person name="Richardson P."/>
            <person name="Chisholm S.W."/>
        </authorList>
    </citation>
    <scope>NUCLEOTIDE SEQUENCE [LARGE SCALE GENOMIC DNA]</scope>
    <source>
        <strain evidence="1 2">MIT 9303</strain>
    </source>
</reference>
<dbReference type="HOGENOM" id="CLU_2410831_0_0_3"/>
<dbReference type="KEGG" id="pmf:P9303_11331"/>
<evidence type="ECO:0000313" key="1">
    <source>
        <dbReference type="EMBL" id="ABM77882.1"/>
    </source>
</evidence>
<dbReference type="EMBL" id="CP000554">
    <property type="protein sequence ID" value="ABM77882.1"/>
    <property type="molecule type" value="Genomic_DNA"/>
</dbReference>
<accession>A2C8S2</accession>
<gene>
    <name evidence="1" type="ordered locus">P9303_11331</name>
</gene>
<evidence type="ECO:0000313" key="2">
    <source>
        <dbReference type="Proteomes" id="UP000002274"/>
    </source>
</evidence>
<protein>
    <submittedName>
        <fullName evidence="1">Uncharacterized protein</fullName>
    </submittedName>
</protein>
<dbReference type="Proteomes" id="UP000002274">
    <property type="component" value="Chromosome"/>
</dbReference>
<organism evidence="1 2">
    <name type="scientific">Prochlorococcus marinus (strain MIT 9303)</name>
    <dbReference type="NCBI Taxonomy" id="59922"/>
    <lineage>
        <taxon>Bacteria</taxon>
        <taxon>Bacillati</taxon>
        <taxon>Cyanobacteriota</taxon>
        <taxon>Cyanophyceae</taxon>
        <taxon>Synechococcales</taxon>
        <taxon>Prochlorococcaceae</taxon>
        <taxon>Prochlorococcus</taxon>
    </lineage>
</organism>
<name>A2C8S2_PROM3</name>
<dbReference type="RefSeq" id="WP_011825784.1">
    <property type="nucleotide sequence ID" value="NC_008820.1"/>
</dbReference>
<proteinExistence type="predicted"/>